<evidence type="ECO:0000313" key="10">
    <source>
        <dbReference type="EMBL" id="KMQ93681.1"/>
    </source>
</evidence>
<evidence type="ECO:0000256" key="7">
    <source>
        <dbReference type="ARBA" id="ARBA00023180"/>
    </source>
</evidence>
<sequence>MPQGIKRGTEVDLSDRTYDGREEGGYLSGGLGQLVDGQKGPDNFRLDVSGNGKGKARVLRAGMRLAPALDRV</sequence>
<keyword evidence="4" id="KW-1133">Transmembrane helix</keyword>
<proteinExistence type="predicted"/>
<evidence type="ECO:0000256" key="1">
    <source>
        <dbReference type="ARBA" id="ARBA00004479"/>
    </source>
</evidence>
<dbReference type="GO" id="GO:0016020">
    <property type="term" value="C:membrane"/>
    <property type="evidence" value="ECO:0007669"/>
    <property type="project" value="UniProtKB-SubCell"/>
</dbReference>
<evidence type="ECO:0000256" key="3">
    <source>
        <dbReference type="ARBA" id="ARBA00022729"/>
    </source>
</evidence>
<gene>
    <name evidence="10" type="ORF">RF55_6203</name>
</gene>
<evidence type="ECO:0000256" key="6">
    <source>
        <dbReference type="ARBA" id="ARBA00023157"/>
    </source>
</evidence>
<keyword evidence="3" id="KW-0732">Signal</keyword>
<feature type="domain" description="Discoidin" evidence="9">
    <location>
        <begin position="1"/>
        <end position="51"/>
    </location>
</feature>
<feature type="region of interest" description="Disordered" evidence="8">
    <location>
        <begin position="1"/>
        <end position="34"/>
    </location>
</feature>
<keyword evidence="11" id="KW-1185">Reference proteome</keyword>
<keyword evidence="7" id="KW-0325">Glycoprotein</keyword>
<dbReference type="EMBL" id="LBMM01003306">
    <property type="protein sequence ID" value="KMQ93681.1"/>
    <property type="molecule type" value="Genomic_DNA"/>
</dbReference>
<evidence type="ECO:0000256" key="4">
    <source>
        <dbReference type="ARBA" id="ARBA00022989"/>
    </source>
</evidence>
<organism evidence="10 11">
    <name type="scientific">Lasius niger</name>
    <name type="common">Black garden ant</name>
    <dbReference type="NCBI Taxonomy" id="67767"/>
    <lineage>
        <taxon>Eukaryota</taxon>
        <taxon>Metazoa</taxon>
        <taxon>Ecdysozoa</taxon>
        <taxon>Arthropoda</taxon>
        <taxon>Hexapoda</taxon>
        <taxon>Insecta</taxon>
        <taxon>Pterygota</taxon>
        <taxon>Neoptera</taxon>
        <taxon>Endopterygota</taxon>
        <taxon>Hymenoptera</taxon>
        <taxon>Apocrita</taxon>
        <taxon>Aculeata</taxon>
        <taxon>Formicoidea</taxon>
        <taxon>Formicidae</taxon>
        <taxon>Formicinae</taxon>
        <taxon>Lasius</taxon>
        <taxon>Lasius</taxon>
    </lineage>
</organism>
<keyword evidence="6" id="KW-1015">Disulfide bond</keyword>
<accession>A0A0J7KTM8</accession>
<protein>
    <submittedName>
        <fullName evidence="10">Discoidin domain-containing receptor 2-like protein</fullName>
    </submittedName>
</protein>
<comment type="caution">
    <text evidence="10">The sequence shown here is derived from an EMBL/GenBank/DDBJ whole genome shotgun (WGS) entry which is preliminary data.</text>
</comment>
<evidence type="ECO:0000256" key="5">
    <source>
        <dbReference type="ARBA" id="ARBA00023136"/>
    </source>
</evidence>
<keyword evidence="2" id="KW-0812">Transmembrane</keyword>
<dbReference type="AlphaFoldDB" id="A0A0J7KTM8"/>
<dbReference type="PaxDb" id="67767-A0A0J7KTM8"/>
<dbReference type="Gene3D" id="2.60.120.1190">
    <property type="match status" value="1"/>
</dbReference>
<evidence type="ECO:0000256" key="8">
    <source>
        <dbReference type="SAM" id="MobiDB-lite"/>
    </source>
</evidence>
<keyword evidence="5" id="KW-0472">Membrane</keyword>
<feature type="compositionally biased region" description="Basic and acidic residues" evidence="8">
    <location>
        <begin position="7"/>
        <end position="24"/>
    </location>
</feature>
<reference evidence="10 11" key="1">
    <citation type="submission" date="2015-04" db="EMBL/GenBank/DDBJ databases">
        <title>Lasius niger genome sequencing.</title>
        <authorList>
            <person name="Konorov E.A."/>
            <person name="Nikitin M.A."/>
            <person name="Kirill M.V."/>
            <person name="Chang P."/>
        </authorList>
    </citation>
    <scope>NUCLEOTIDE SEQUENCE [LARGE SCALE GENOMIC DNA]</scope>
    <source>
        <tissue evidence="10">Whole</tissue>
    </source>
</reference>
<evidence type="ECO:0000259" key="9">
    <source>
        <dbReference type="Pfam" id="PF21114"/>
    </source>
</evidence>
<name>A0A0J7KTM8_LASNI</name>
<comment type="subcellular location">
    <subcellularLocation>
        <location evidence="1">Membrane</location>
        <topology evidence="1">Single-pass type I membrane protein</topology>
    </subcellularLocation>
</comment>
<dbReference type="OrthoDB" id="6071166at2759"/>
<dbReference type="Pfam" id="PF21114">
    <property type="entry name" value="DDR1-2_DS-like"/>
    <property type="match status" value="1"/>
</dbReference>
<evidence type="ECO:0000256" key="2">
    <source>
        <dbReference type="ARBA" id="ARBA00022692"/>
    </source>
</evidence>
<keyword evidence="10" id="KW-0675">Receptor</keyword>
<dbReference type="Proteomes" id="UP000036403">
    <property type="component" value="Unassembled WGS sequence"/>
</dbReference>
<dbReference type="InterPro" id="IPR048525">
    <property type="entry name" value="DDR1-2_DS-like"/>
</dbReference>
<evidence type="ECO:0000313" key="11">
    <source>
        <dbReference type="Proteomes" id="UP000036403"/>
    </source>
</evidence>